<name>A0ABZ1TE26_STRVG</name>
<keyword evidence="2" id="KW-1185">Reference proteome</keyword>
<evidence type="ECO:0000313" key="1">
    <source>
        <dbReference type="EMBL" id="WUQ14119.1"/>
    </source>
</evidence>
<evidence type="ECO:0008006" key="3">
    <source>
        <dbReference type="Google" id="ProtNLM"/>
    </source>
</evidence>
<proteinExistence type="predicted"/>
<evidence type="ECO:0000313" key="2">
    <source>
        <dbReference type="Proteomes" id="UP001432039"/>
    </source>
</evidence>
<protein>
    <recommendedName>
        <fullName evidence="3">HNH endonuclease</fullName>
    </recommendedName>
</protein>
<gene>
    <name evidence="1" type="ORF">OG517_23330</name>
</gene>
<reference evidence="1" key="1">
    <citation type="submission" date="2022-10" db="EMBL/GenBank/DDBJ databases">
        <title>The complete genomes of actinobacterial strains from the NBC collection.</title>
        <authorList>
            <person name="Joergensen T.S."/>
            <person name="Alvarez Arevalo M."/>
            <person name="Sterndorff E.B."/>
            <person name="Faurdal D."/>
            <person name="Vuksanovic O."/>
            <person name="Mourched A.-S."/>
            <person name="Charusanti P."/>
            <person name="Shaw S."/>
            <person name="Blin K."/>
            <person name="Weber T."/>
        </authorList>
    </citation>
    <scope>NUCLEOTIDE SEQUENCE</scope>
    <source>
        <strain evidence="1">NBC_00248</strain>
    </source>
</reference>
<dbReference type="EMBL" id="CP108090">
    <property type="protein sequence ID" value="WUQ14119.1"/>
    <property type="molecule type" value="Genomic_DNA"/>
</dbReference>
<dbReference type="RefSeq" id="WP_328962936.1">
    <property type="nucleotide sequence ID" value="NZ_CP108090.1"/>
</dbReference>
<dbReference type="Proteomes" id="UP001432039">
    <property type="component" value="Chromosome"/>
</dbReference>
<accession>A0ABZ1TE26</accession>
<organism evidence="1 2">
    <name type="scientific">Streptomyces virginiae</name>
    <name type="common">Streptomyces cinnamonensis</name>
    <dbReference type="NCBI Taxonomy" id="1961"/>
    <lineage>
        <taxon>Bacteria</taxon>
        <taxon>Bacillati</taxon>
        <taxon>Actinomycetota</taxon>
        <taxon>Actinomycetes</taxon>
        <taxon>Kitasatosporales</taxon>
        <taxon>Streptomycetaceae</taxon>
        <taxon>Streptomyces</taxon>
    </lineage>
</organism>
<sequence length="90" mass="10582">MTAPKPREGRCARCRQPRPVFVYKPIHDCINDIGRVDLVDAATHLAWFEENGDHWCQARIDRMPRRLCVPCHDKEAVEEQEFITEYLDES</sequence>